<dbReference type="GO" id="GO:0009435">
    <property type="term" value="P:NAD+ biosynthetic process"/>
    <property type="evidence" value="ECO:0007669"/>
    <property type="project" value="InterPro"/>
</dbReference>
<gene>
    <name evidence="16" type="primary">nadC</name>
    <name evidence="16" type="ORF">KDW03_10795</name>
</gene>
<dbReference type="InterPro" id="IPR027277">
    <property type="entry name" value="NadC/ModD"/>
</dbReference>
<dbReference type="Pfam" id="PF02749">
    <property type="entry name" value="QRPTase_N"/>
    <property type="match status" value="1"/>
</dbReference>
<dbReference type="GO" id="GO:0004514">
    <property type="term" value="F:nicotinate-nucleotide diphosphorylase (carboxylating) activity"/>
    <property type="evidence" value="ECO:0007669"/>
    <property type="project" value="UniProtKB-EC"/>
</dbReference>
<keyword evidence="8 12" id="KW-0808">Transferase</keyword>
<dbReference type="PANTHER" id="PTHR32179:SF3">
    <property type="entry name" value="NICOTINATE-NUCLEOTIDE PYROPHOSPHORYLASE [CARBOXYLATING]"/>
    <property type="match status" value="1"/>
</dbReference>
<dbReference type="AlphaFoldDB" id="A0AAX3BCF1"/>
<evidence type="ECO:0000256" key="6">
    <source>
        <dbReference type="ARBA" id="ARBA00022642"/>
    </source>
</evidence>
<evidence type="ECO:0000256" key="9">
    <source>
        <dbReference type="ARBA" id="ARBA00033102"/>
    </source>
</evidence>
<feature type="binding site" evidence="13">
    <location>
        <position position="110"/>
    </location>
    <ligand>
        <name>substrate</name>
    </ligand>
</feature>
<comment type="similarity">
    <text evidence="3 12">Belongs to the NadC/ModD family.</text>
</comment>
<dbReference type="FunFam" id="3.90.1170.20:FF:000001">
    <property type="entry name" value="Nicotinate-nucleotide diphosphorylase (Carboxylating)"/>
    <property type="match status" value="1"/>
</dbReference>
<keyword evidence="17" id="KW-1185">Reference proteome</keyword>
<feature type="binding site" evidence="13">
    <location>
        <position position="177"/>
    </location>
    <ligand>
        <name>substrate</name>
    </ligand>
</feature>
<evidence type="ECO:0000256" key="1">
    <source>
        <dbReference type="ARBA" id="ARBA00003237"/>
    </source>
</evidence>
<dbReference type="FunFam" id="3.20.20.70:FF:000030">
    <property type="entry name" value="Nicotinate-nucleotide pyrophosphorylase, carboxylating"/>
    <property type="match status" value="1"/>
</dbReference>
<evidence type="ECO:0000256" key="10">
    <source>
        <dbReference type="ARBA" id="ARBA00047445"/>
    </source>
</evidence>
<dbReference type="PIRSF" id="PIRSF006250">
    <property type="entry name" value="NadC_ModD"/>
    <property type="match status" value="1"/>
</dbReference>
<dbReference type="InterPro" id="IPR037128">
    <property type="entry name" value="Quinolinate_PRibosylTase_N_sf"/>
</dbReference>
<dbReference type="GO" id="GO:0034213">
    <property type="term" value="P:quinolinate catabolic process"/>
    <property type="evidence" value="ECO:0007669"/>
    <property type="project" value="TreeGrafter"/>
</dbReference>
<feature type="binding site" evidence="13">
    <location>
        <position position="167"/>
    </location>
    <ligand>
        <name>substrate</name>
    </ligand>
</feature>
<feature type="domain" description="Quinolinate phosphoribosyl transferase C-terminal" evidence="14">
    <location>
        <begin position="122"/>
        <end position="285"/>
    </location>
</feature>
<evidence type="ECO:0000256" key="7">
    <source>
        <dbReference type="ARBA" id="ARBA00022676"/>
    </source>
</evidence>
<dbReference type="InterPro" id="IPR036068">
    <property type="entry name" value="Nicotinate_pribotase-like_C"/>
</dbReference>
<comment type="subunit">
    <text evidence="4">Hexamer formed by 3 homodimers.</text>
</comment>
<dbReference type="SUPFAM" id="SSF51690">
    <property type="entry name" value="Nicotinate/Quinolinate PRTase C-terminal domain-like"/>
    <property type="match status" value="1"/>
</dbReference>
<keyword evidence="6" id="KW-0662">Pyridine nucleotide biosynthesis</keyword>
<protein>
    <recommendedName>
        <fullName evidence="11">Probable nicotinate-nucleotide pyrophosphorylase [carboxylating]</fullName>
        <ecNumber evidence="5">2.4.2.19</ecNumber>
    </recommendedName>
    <alternativeName>
        <fullName evidence="9">Quinolinate phosphoribosyltransferase [decarboxylating]</fullName>
    </alternativeName>
</protein>
<dbReference type="RefSeq" id="WP_271435083.1">
    <property type="nucleotide sequence ID" value="NZ_CP073355.1"/>
</dbReference>
<accession>A0AAX3BCF1</accession>
<dbReference type="EC" id="2.4.2.19" evidence="5"/>
<evidence type="ECO:0000313" key="17">
    <source>
        <dbReference type="Proteomes" id="UP001056539"/>
    </source>
</evidence>
<feature type="binding site" evidence="13">
    <location>
        <begin position="250"/>
        <end position="252"/>
    </location>
    <ligand>
        <name>substrate</name>
    </ligand>
</feature>
<feature type="domain" description="Quinolinate phosphoribosyl transferase N-terminal" evidence="15">
    <location>
        <begin position="34"/>
        <end position="120"/>
    </location>
</feature>
<evidence type="ECO:0000256" key="11">
    <source>
        <dbReference type="ARBA" id="ARBA00069173"/>
    </source>
</evidence>
<comment type="catalytic activity">
    <reaction evidence="10">
        <text>nicotinate beta-D-ribonucleotide + CO2 + diphosphate = quinolinate + 5-phospho-alpha-D-ribose 1-diphosphate + 2 H(+)</text>
        <dbReference type="Rhea" id="RHEA:12733"/>
        <dbReference type="ChEBI" id="CHEBI:15378"/>
        <dbReference type="ChEBI" id="CHEBI:16526"/>
        <dbReference type="ChEBI" id="CHEBI:29959"/>
        <dbReference type="ChEBI" id="CHEBI:33019"/>
        <dbReference type="ChEBI" id="CHEBI:57502"/>
        <dbReference type="ChEBI" id="CHEBI:58017"/>
        <dbReference type="EC" id="2.4.2.19"/>
    </reaction>
</comment>
<proteinExistence type="inferred from homology"/>
<evidence type="ECO:0000313" key="16">
    <source>
        <dbReference type="EMBL" id="URA09951.1"/>
    </source>
</evidence>
<evidence type="ECO:0000256" key="12">
    <source>
        <dbReference type="PIRNR" id="PIRNR006250"/>
    </source>
</evidence>
<evidence type="ECO:0000256" key="5">
    <source>
        <dbReference type="ARBA" id="ARBA00011944"/>
    </source>
</evidence>
<evidence type="ECO:0000259" key="14">
    <source>
        <dbReference type="Pfam" id="PF01729"/>
    </source>
</evidence>
<dbReference type="GO" id="GO:0005737">
    <property type="term" value="C:cytoplasm"/>
    <property type="evidence" value="ECO:0007669"/>
    <property type="project" value="TreeGrafter"/>
</dbReference>
<feature type="binding site" evidence="13">
    <location>
        <begin position="271"/>
        <end position="273"/>
    </location>
    <ligand>
        <name>substrate</name>
    </ligand>
</feature>
<dbReference type="CDD" id="cd01572">
    <property type="entry name" value="QPRTase"/>
    <property type="match status" value="1"/>
</dbReference>
<dbReference type="PANTHER" id="PTHR32179">
    <property type="entry name" value="NICOTINATE-NUCLEOTIDE PYROPHOSPHORYLASE [CARBOXYLATING]"/>
    <property type="match status" value="1"/>
</dbReference>
<reference evidence="16" key="2">
    <citation type="submission" date="2022-06" db="EMBL/GenBank/DDBJ databases">
        <title>Thermospira aquatica gen. nov., sp. nov.</title>
        <authorList>
            <person name="Ben Ali Gam Z."/>
            <person name="Labat M."/>
        </authorList>
    </citation>
    <scope>NUCLEOTIDE SEQUENCE</scope>
    <source>
        <strain evidence="16">F1F22</strain>
    </source>
</reference>
<dbReference type="Proteomes" id="UP001056539">
    <property type="component" value="Chromosome"/>
</dbReference>
<evidence type="ECO:0000256" key="13">
    <source>
        <dbReference type="PIRSR" id="PIRSR006250-1"/>
    </source>
</evidence>
<keyword evidence="7 12" id="KW-0328">Glycosyltransferase</keyword>
<reference evidence="16" key="1">
    <citation type="submission" date="2021-04" db="EMBL/GenBank/DDBJ databases">
        <authorList>
            <person name="Postec A."/>
        </authorList>
    </citation>
    <scope>NUCLEOTIDE SEQUENCE</scope>
    <source>
        <strain evidence="16">F1F22</strain>
    </source>
</reference>
<name>A0AAX3BCF1_9SPIR</name>
<dbReference type="NCBIfam" id="TIGR00078">
    <property type="entry name" value="nadC"/>
    <property type="match status" value="1"/>
</dbReference>
<dbReference type="Gene3D" id="3.20.20.70">
    <property type="entry name" value="Aldolase class I"/>
    <property type="match status" value="1"/>
</dbReference>
<evidence type="ECO:0000259" key="15">
    <source>
        <dbReference type="Pfam" id="PF02749"/>
    </source>
</evidence>
<dbReference type="EMBL" id="CP073355">
    <property type="protein sequence ID" value="URA09951.1"/>
    <property type="molecule type" value="Genomic_DNA"/>
</dbReference>
<feature type="binding site" evidence="13">
    <location>
        <position position="206"/>
    </location>
    <ligand>
        <name>substrate</name>
    </ligand>
</feature>
<dbReference type="InterPro" id="IPR013785">
    <property type="entry name" value="Aldolase_TIM"/>
</dbReference>
<comment type="function">
    <text evidence="1">Involved in the catabolism of quinolinic acid (QA).</text>
</comment>
<comment type="pathway">
    <text evidence="2">Cofactor biosynthesis; NAD(+) biosynthesis; nicotinate D-ribonucleotide from quinolinate: step 1/1.</text>
</comment>
<sequence length="291" mass="32081">MKKHFPFRLKELNAVLIDEAVQKALREDFGEEGDITSLATLGEVPVNKKAAIIAKEEGMVCGLEVVQHTFSTVDAQLKMEVFYKDGAWVTPGTVLVKLEGAAQSILRGERVALNFLGLMSGIATKTHRLVQSLDGTSIKILDTRKTLPGLRVFEKYAVAVGGGYNHRYGLYDMILIKENHRAAAGGITEAVKRAYSLYPEKLIEVEVSTLEEVREALATPADILMLDNMTDEMIREAVRVIAGRKMVEASGNMTEERVIKLARMGVDFVSMGALTHTVKPLDVSLLMEDFL</sequence>
<dbReference type="InterPro" id="IPR002638">
    <property type="entry name" value="Quinolinate_PRibosylTrfase_C"/>
</dbReference>
<dbReference type="Gene3D" id="3.90.1170.20">
    <property type="entry name" value="Quinolinate phosphoribosyl transferase, N-terminal domain"/>
    <property type="match status" value="1"/>
</dbReference>
<feature type="binding site" evidence="13">
    <location>
        <position position="227"/>
    </location>
    <ligand>
        <name>substrate</name>
    </ligand>
</feature>
<evidence type="ECO:0000256" key="2">
    <source>
        <dbReference type="ARBA" id="ARBA00004893"/>
    </source>
</evidence>
<evidence type="ECO:0000256" key="3">
    <source>
        <dbReference type="ARBA" id="ARBA00009400"/>
    </source>
</evidence>
<dbReference type="SUPFAM" id="SSF54675">
    <property type="entry name" value="Nicotinate/Quinolinate PRTase N-terminal domain-like"/>
    <property type="match status" value="1"/>
</dbReference>
<evidence type="ECO:0000256" key="8">
    <source>
        <dbReference type="ARBA" id="ARBA00022679"/>
    </source>
</evidence>
<dbReference type="InterPro" id="IPR022412">
    <property type="entry name" value="Quinolinate_PRibosylTrfase_N"/>
</dbReference>
<dbReference type="InterPro" id="IPR004393">
    <property type="entry name" value="NadC"/>
</dbReference>
<dbReference type="KEGG" id="taqu:KDW03_10795"/>
<evidence type="ECO:0000256" key="4">
    <source>
        <dbReference type="ARBA" id="ARBA00011218"/>
    </source>
</evidence>
<feature type="binding site" evidence="13">
    <location>
        <begin position="143"/>
        <end position="145"/>
    </location>
    <ligand>
        <name>substrate</name>
    </ligand>
</feature>
<dbReference type="Pfam" id="PF01729">
    <property type="entry name" value="QRPTase_C"/>
    <property type="match status" value="1"/>
</dbReference>
<organism evidence="16 17">
    <name type="scientific">Thermospira aquatica</name>
    <dbReference type="NCBI Taxonomy" id="2828656"/>
    <lineage>
        <taxon>Bacteria</taxon>
        <taxon>Pseudomonadati</taxon>
        <taxon>Spirochaetota</taxon>
        <taxon>Spirochaetia</taxon>
        <taxon>Brevinematales</taxon>
        <taxon>Thermospiraceae</taxon>
        <taxon>Thermospira</taxon>
    </lineage>
</organism>